<evidence type="ECO:0000313" key="2">
    <source>
        <dbReference type="Proteomes" id="UP000092444"/>
    </source>
</evidence>
<protein>
    <submittedName>
        <fullName evidence="1">Uncharacterized protein</fullName>
    </submittedName>
</protein>
<accession>A0A1B0G025</accession>
<dbReference type="Proteomes" id="UP000092444">
    <property type="component" value="Unassembled WGS sequence"/>
</dbReference>
<proteinExistence type="predicted"/>
<sequence>MAVHICSYFNELMKHQGPWNVTLKQLSVPSNLQIGKLQQQVVVIVEIKSNLQTHADRVELSMTNGIKIAIKAEQREPRLMGNDDNCCDLFRYCKSNEFAWKNFVHNSLTNSHFDEVVKAP</sequence>
<dbReference type="AlphaFoldDB" id="A0A1B0G025"/>
<name>A0A1B0G025_GLOMM</name>
<keyword evidence="2" id="KW-1185">Reference proteome</keyword>
<dbReference type="EMBL" id="CCAG010014276">
    <property type="status" value="NOT_ANNOTATED_CDS"/>
    <property type="molecule type" value="Genomic_DNA"/>
</dbReference>
<organism evidence="1 2">
    <name type="scientific">Glossina morsitans morsitans</name>
    <name type="common">Savannah tsetse fly</name>
    <dbReference type="NCBI Taxonomy" id="37546"/>
    <lineage>
        <taxon>Eukaryota</taxon>
        <taxon>Metazoa</taxon>
        <taxon>Ecdysozoa</taxon>
        <taxon>Arthropoda</taxon>
        <taxon>Hexapoda</taxon>
        <taxon>Insecta</taxon>
        <taxon>Pterygota</taxon>
        <taxon>Neoptera</taxon>
        <taxon>Endopterygota</taxon>
        <taxon>Diptera</taxon>
        <taxon>Brachycera</taxon>
        <taxon>Muscomorpha</taxon>
        <taxon>Hippoboscoidea</taxon>
        <taxon>Glossinidae</taxon>
        <taxon>Glossina</taxon>
    </lineage>
</organism>
<reference evidence="1" key="1">
    <citation type="submission" date="2020-05" db="UniProtKB">
        <authorList>
            <consortium name="EnsemblMetazoa"/>
        </authorList>
    </citation>
    <scope>IDENTIFICATION</scope>
    <source>
        <strain evidence="1">Yale</strain>
    </source>
</reference>
<dbReference type="EnsemblMetazoa" id="GMOY006578-RA">
    <property type="protein sequence ID" value="GMOY006578-PA"/>
    <property type="gene ID" value="GMOY006578"/>
</dbReference>
<evidence type="ECO:0000313" key="1">
    <source>
        <dbReference type="EnsemblMetazoa" id="GMOY006578-PA"/>
    </source>
</evidence>